<proteinExistence type="predicted"/>
<feature type="region of interest" description="Disordered" evidence="1">
    <location>
        <begin position="1"/>
        <end position="79"/>
    </location>
</feature>
<reference evidence="2 3" key="1">
    <citation type="submission" date="2021-04" db="EMBL/GenBank/DDBJ databases">
        <authorList>
            <person name="Bliznina A."/>
        </authorList>
    </citation>
    <scope>NUCLEOTIDE SEQUENCE [LARGE SCALE GENOMIC DNA]</scope>
</reference>
<dbReference type="Proteomes" id="UP001158576">
    <property type="component" value="Chromosome PAR"/>
</dbReference>
<dbReference type="EMBL" id="OU015568">
    <property type="protein sequence ID" value="CAG5080662.1"/>
    <property type="molecule type" value="Genomic_DNA"/>
</dbReference>
<evidence type="ECO:0000313" key="2">
    <source>
        <dbReference type="EMBL" id="CAG5080662.1"/>
    </source>
</evidence>
<feature type="compositionally biased region" description="Gly residues" evidence="1">
    <location>
        <begin position="66"/>
        <end position="79"/>
    </location>
</feature>
<keyword evidence="3" id="KW-1185">Reference proteome</keyword>
<gene>
    <name evidence="2" type="ORF">OKIOD_LOCUS1235</name>
</gene>
<evidence type="ECO:0000256" key="1">
    <source>
        <dbReference type="SAM" id="MobiDB-lite"/>
    </source>
</evidence>
<protein>
    <submittedName>
        <fullName evidence="2">Oidioi.mRNA.OKI2018_I69.PAR.g9677.t1.cds</fullName>
    </submittedName>
</protein>
<accession>A0ABN7RLS8</accession>
<evidence type="ECO:0000313" key="3">
    <source>
        <dbReference type="Proteomes" id="UP001158576"/>
    </source>
</evidence>
<feature type="compositionally biased region" description="Pro residues" evidence="1">
    <location>
        <begin position="1"/>
        <end position="14"/>
    </location>
</feature>
<feature type="compositionally biased region" description="Basic and acidic residues" evidence="1">
    <location>
        <begin position="29"/>
        <end position="41"/>
    </location>
</feature>
<sequence>MGKGKAPPPAPDGSPPAYDTGSKPRKSVKFTEDVVEKEHSTIRKTVYQPAPPDEVPKSAIKVGLPSGQGPGGGPRPSQT</sequence>
<organism evidence="2 3">
    <name type="scientific">Oikopleura dioica</name>
    <name type="common">Tunicate</name>
    <dbReference type="NCBI Taxonomy" id="34765"/>
    <lineage>
        <taxon>Eukaryota</taxon>
        <taxon>Metazoa</taxon>
        <taxon>Chordata</taxon>
        <taxon>Tunicata</taxon>
        <taxon>Appendicularia</taxon>
        <taxon>Copelata</taxon>
        <taxon>Oikopleuridae</taxon>
        <taxon>Oikopleura</taxon>
    </lineage>
</organism>
<name>A0ABN7RLS8_OIKDI</name>